<reference evidence="2" key="2">
    <citation type="submission" date="2021-04" db="EMBL/GenBank/DDBJ databases">
        <authorList>
            <person name="Gilroy R."/>
        </authorList>
    </citation>
    <scope>NUCLEOTIDE SEQUENCE</scope>
    <source>
        <strain evidence="2">CHK187-5294</strain>
    </source>
</reference>
<dbReference type="Proteomes" id="UP000824132">
    <property type="component" value="Unassembled WGS sequence"/>
</dbReference>
<evidence type="ECO:0000313" key="3">
    <source>
        <dbReference type="Proteomes" id="UP000824132"/>
    </source>
</evidence>
<protein>
    <submittedName>
        <fullName evidence="2">Glycosyltransferase</fullName>
        <ecNumber evidence="2">2.4.-.-</ecNumber>
    </submittedName>
</protein>
<comment type="caution">
    <text evidence="2">The sequence shown here is derived from an EMBL/GenBank/DDBJ whole genome shotgun (WGS) entry which is preliminary data.</text>
</comment>
<dbReference type="GO" id="GO:0016757">
    <property type="term" value="F:glycosyltransferase activity"/>
    <property type="evidence" value="ECO:0007669"/>
    <property type="project" value="UniProtKB-KW"/>
</dbReference>
<gene>
    <name evidence="2" type="ORF">H9727_01405</name>
</gene>
<dbReference type="EMBL" id="DXCL01000009">
    <property type="protein sequence ID" value="HIZ02923.1"/>
    <property type="molecule type" value="Genomic_DNA"/>
</dbReference>
<keyword evidence="2" id="KW-0328">Glycosyltransferase</keyword>
<dbReference type="PANTHER" id="PTHR43685:SF2">
    <property type="entry name" value="GLYCOSYLTRANSFERASE 2-LIKE DOMAIN-CONTAINING PROTEIN"/>
    <property type="match status" value="1"/>
</dbReference>
<proteinExistence type="predicted"/>
<name>A0A9D2A619_9FIRM</name>
<dbReference type="InterPro" id="IPR050834">
    <property type="entry name" value="Glycosyltransf_2"/>
</dbReference>
<accession>A0A9D2A619</accession>
<dbReference type="SUPFAM" id="SSF53448">
    <property type="entry name" value="Nucleotide-diphospho-sugar transferases"/>
    <property type="match status" value="1"/>
</dbReference>
<dbReference type="Pfam" id="PF00535">
    <property type="entry name" value="Glycos_transf_2"/>
    <property type="match status" value="1"/>
</dbReference>
<feature type="domain" description="Glycosyltransferase 2-like" evidence="1">
    <location>
        <begin position="12"/>
        <end position="121"/>
    </location>
</feature>
<dbReference type="InterPro" id="IPR029044">
    <property type="entry name" value="Nucleotide-diphossugar_trans"/>
</dbReference>
<dbReference type="EC" id="2.4.-.-" evidence="2"/>
<reference evidence="2" key="1">
    <citation type="journal article" date="2021" name="PeerJ">
        <title>Extensive microbial diversity within the chicken gut microbiome revealed by metagenomics and culture.</title>
        <authorList>
            <person name="Gilroy R."/>
            <person name="Ravi A."/>
            <person name="Getino M."/>
            <person name="Pursley I."/>
            <person name="Horton D.L."/>
            <person name="Alikhan N.F."/>
            <person name="Baker D."/>
            <person name="Gharbi K."/>
            <person name="Hall N."/>
            <person name="Watson M."/>
            <person name="Adriaenssens E.M."/>
            <person name="Foster-Nyarko E."/>
            <person name="Jarju S."/>
            <person name="Secka A."/>
            <person name="Antonio M."/>
            <person name="Oren A."/>
            <person name="Chaudhuri R.R."/>
            <person name="La Ragione R."/>
            <person name="Hildebrand F."/>
            <person name="Pallen M.J."/>
        </authorList>
    </citation>
    <scope>NUCLEOTIDE SEQUENCE</scope>
    <source>
        <strain evidence="2">CHK187-5294</strain>
    </source>
</reference>
<dbReference type="Gene3D" id="3.90.550.10">
    <property type="entry name" value="Spore Coat Polysaccharide Biosynthesis Protein SpsA, Chain A"/>
    <property type="match status" value="1"/>
</dbReference>
<evidence type="ECO:0000259" key="1">
    <source>
        <dbReference type="Pfam" id="PF00535"/>
    </source>
</evidence>
<evidence type="ECO:0000313" key="2">
    <source>
        <dbReference type="EMBL" id="HIZ02923.1"/>
    </source>
</evidence>
<dbReference type="InterPro" id="IPR001173">
    <property type="entry name" value="Glyco_trans_2-like"/>
</dbReference>
<keyword evidence="2" id="KW-0808">Transferase</keyword>
<sequence>MAEQASKKRILILLSAYNGEKYIGEQLDSLLALGGDFEFTIRVRDDGSSDSTPAILAAYGRERGVEVINGENVGFNASFFALLEGAEETYDYYALCDQDDVWLPGKFERAVPMLDKENAAQPLLYSGVLCLTGEDLSGKRTLPYPKRGPSFYNAMIQDICSGHTMVFNGALLRLLKGSYREGLMNYDHWIYLAASAFGKVIYDSEPQVLYRQHGENAVGAQDGFFKKTARRLRYLKQARGGAMARQLAAFYEAFGGSLREEYRQEISDFLAAGKNFCSRIKYACKSRAVRQSGAETLLFRLLYVFGKFKA</sequence>
<organism evidence="2 3">
    <name type="scientific">Candidatus Borkfalkia avistercoris</name>
    <dbReference type="NCBI Taxonomy" id="2838504"/>
    <lineage>
        <taxon>Bacteria</taxon>
        <taxon>Bacillati</taxon>
        <taxon>Bacillota</taxon>
        <taxon>Clostridia</taxon>
        <taxon>Christensenellales</taxon>
        <taxon>Christensenellaceae</taxon>
        <taxon>Candidatus Borkfalkia</taxon>
    </lineage>
</organism>
<dbReference type="AlphaFoldDB" id="A0A9D2A619"/>
<dbReference type="PANTHER" id="PTHR43685">
    <property type="entry name" value="GLYCOSYLTRANSFERASE"/>
    <property type="match status" value="1"/>
</dbReference>